<keyword evidence="1" id="KW-0812">Transmembrane</keyword>
<feature type="transmembrane region" description="Helical" evidence="1">
    <location>
        <begin position="61"/>
        <end position="82"/>
    </location>
</feature>
<protein>
    <submittedName>
        <fullName evidence="2">Uncharacterized protein</fullName>
    </submittedName>
</protein>
<dbReference type="KEGG" id="ckw:CKALI_11110"/>
<reference evidence="3" key="1">
    <citation type="submission" date="2019-11" db="EMBL/GenBank/DDBJ databases">
        <title>Complete genome sequence of Corynebacterium kalinowskii 1959, a novel Corynebacterium species isolated from soil of a small paddock in Vilsendorf, Germany.</title>
        <authorList>
            <person name="Schaffert L."/>
            <person name="Ruwe M."/>
            <person name="Milse J."/>
            <person name="Hanuschka K."/>
            <person name="Ortseifen V."/>
            <person name="Droste J."/>
            <person name="Brandt D."/>
            <person name="Schlueter L."/>
            <person name="Kutter Y."/>
            <person name="Vinke S."/>
            <person name="Viehoefer P."/>
            <person name="Jacob L."/>
            <person name="Luebke N.-C."/>
            <person name="Schulte-Berndt E."/>
            <person name="Hain C."/>
            <person name="Linder M."/>
            <person name="Schmidt P."/>
            <person name="Wollenschlaeger L."/>
            <person name="Luttermann T."/>
            <person name="Thieme E."/>
            <person name="Hassa J."/>
            <person name="Haak M."/>
            <person name="Wittchen M."/>
            <person name="Mentz A."/>
            <person name="Persicke M."/>
            <person name="Busche T."/>
            <person name="Ruckert C."/>
        </authorList>
    </citation>
    <scope>NUCLEOTIDE SEQUENCE [LARGE SCALE GENOMIC DNA]</scope>
    <source>
        <strain evidence="3">1959</strain>
    </source>
</reference>
<dbReference type="RefSeq" id="WP_156193392.1">
    <property type="nucleotide sequence ID" value="NZ_CP046452.1"/>
</dbReference>
<sequence>MNSFRFLRRRFESDGEVIFKTGAKSVIYLLVAAAVVALSVLASVVHVHALSTGEYEAPDAWAATIWVALLLLVSVFIAHGIVRAMQPSMRRNLQLRVSGAGIEMSGLRIPWSSIDSFETHYEGSRGVVKWVNVKLHSDVGDDGTLAGRTIAESVNRQRSVLLTTATLNVRHRALRNFLRWAQEESAHGGAGATVDFAPSNREFLQTFEHPMKSLQRRYLSAGTVVIKPGVKAVVYLLVGICYAVLFVGAAIARAKGIQDGDYDDTERLVQWFWVLLSLVCASAITLALVIVVRKRAGSKGQLWVSRKGIEFHGLVVPWAAIDYFDSDSSTNRSGTFIIVALRSDIGHDGTKSGFKNASAANELRKFWINTPILNVRNFTLWCFLRWVQEQTASGTQQ</sequence>
<gene>
    <name evidence="2" type="ORF">CKALI_11110</name>
</gene>
<accession>A0A6B8W7J7</accession>
<proteinExistence type="predicted"/>
<feature type="transmembrane region" description="Helical" evidence="1">
    <location>
        <begin position="232"/>
        <end position="251"/>
    </location>
</feature>
<name>A0A6B8W7J7_9CORY</name>
<evidence type="ECO:0000256" key="1">
    <source>
        <dbReference type="SAM" id="Phobius"/>
    </source>
</evidence>
<dbReference type="EMBL" id="CP046452">
    <property type="protein sequence ID" value="QGU03068.1"/>
    <property type="molecule type" value="Genomic_DNA"/>
</dbReference>
<keyword evidence="1" id="KW-0472">Membrane</keyword>
<keyword evidence="3" id="KW-1185">Reference proteome</keyword>
<feature type="transmembrane region" description="Helical" evidence="1">
    <location>
        <begin position="271"/>
        <end position="292"/>
    </location>
</feature>
<dbReference type="AlphaFoldDB" id="A0A6B8W7J7"/>
<evidence type="ECO:0000313" key="2">
    <source>
        <dbReference type="EMBL" id="QGU03068.1"/>
    </source>
</evidence>
<feature type="transmembrane region" description="Helical" evidence="1">
    <location>
        <begin position="26"/>
        <end position="49"/>
    </location>
</feature>
<organism evidence="2 3">
    <name type="scientific">Corynebacterium kalinowskii</name>
    <dbReference type="NCBI Taxonomy" id="2675216"/>
    <lineage>
        <taxon>Bacteria</taxon>
        <taxon>Bacillati</taxon>
        <taxon>Actinomycetota</taxon>
        <taxon>Actinomycetes</taxon>
        <taxon>Mycobacteriales</taxon>
        <taxon>Corynebacteriaceae</taxon>
        <taxon>Corynebacterium</taxon>
    </lineage>
</organism>
<keyword evidence="1" id="KW-1133">Transmembrane helix</keyword>
<dbReference type="Proteomes" id="UP000427071">
    <property type="component" value="Chromosome"/>
</dbReference>
<evidence type="ECO:0000313" key="3">
    <source>
        <dbReference type="Proteomes" id="UP000427071"/>
    </source>
</evidence>